<gene>
    <name evidence="1" type="primary">COA1_1</name>
    <name evidence="1" type="ORF">GRS66_002387</name>
</gene>
<dbReference type="InterPro" id="IPR014807">
    <property type="entry name" value="Coa1"/>
</dbReference>
<dbReference type="GO" id="GO:0005743">
    <property type="term" value="C:mitochondrial inner membrane"/>
    <property type="evidence" value="ECO:0007669"/>
    <property type="project" value="TreeGrafter"/>
</dbReference>
<dbReference type="EMBL" id="CP048990">
    <property type="protein sequence ID" value="QID80082.1"/>
    <property type="molecule type" value="Genomic_DNA"/>
</dbReference>
<dbReference type="AlphaFoldDB" id="A0A6C1DST1"/>
<dbReference type="OrthoDB" id="2100652at2759"/>
<evidence type="ECO:0000313" key="2">
    <source>
        <dbReference type="Proteomes" id="UP000501346"/>
    </source>
</evidence>
<proteinExistence type="predicted"/>
<dbReference type="GO" id="GO:0033617">
    <property type="term" value="P:mitochondrial respiratory chain complex IV assembly"/>
    <property type="evidence" value="ECO:0007669"/>
    <property type="project" value="InterPro"/>
</dbReference>
<name>A0A6C1DST1_SACPS</name>
<dbReference type="PANTHER" id="PTHR28523">
    <property type="entry name" value="CYTOCHROME C OXIDASE ASSEMBLY FACTOR 1"/>
    <property type="match status" value="1"/>
</dbReference>
<accession>A0A6C1DST1</accession>
<dbReference type="Proteomes" id="UP000501346">
    <property type="component" value="Chromosome ScIX"/>
</dbReference>
<dbReference type="Pfam" id="PF08695">
    <property type="entry name" value="Coa1"/>
    <property type="match status" value="1"/>
</dbReference>
<reference evidence="1 2" key="1">
    <citation type="journal article" date="2019" name="BMC Genomics">
        <title>Chromosome level assembly and comparative genome analysis confirm lager-brewing yeasts originated from a single hybridization.</title>
        <authorList>
            <person name="Salazar A.N."/>
            <person name="Gorter de Vries A.R."/>
            <person name="van den Broek M."/>
            <person name="Brouwers N."/>
            <person name="de la Torre Cortes P."/>
            <person name="Kuijpers N.G.A."/>
            <person name="Daran J.G."/>
            <person name="Abeel T."/>
        </authorList>
    </citation>
    <scope>NUCLEOTIDE SEQUENCE [LARGE SCALE GENOMIC DNA]</scope>
    <source>
        <strain evidence="1 2">CBS 1483</strain>
    </source>
</reference>
<sequence length="197" mass="22072">MMLRLVTKGLPKVTPSVAKAVLVRGSLLHSFSTSARFNNSVAEDEAKIVLKDKNRPLRIDRELPDPTTERRKRIAGFLLFSVAIGSALSLIFNYEKTESPIISNTLYYIRRSPATKNILGESIEFDGIIPWVYGELNSVKGRINITFYIKGDKNVTGTVRLVADRNTHDEEFLIHEWSVTAAGQKIDLLAENTKTPI</sequence>
<keyword evidence="2" id="KW-1185">Reference proteome</keyword>
<protein>
    <submittedName>
        <fullName evidence="1">Cytochrome oxidase assembly protein 1</fullName>
    </submittedName>
</protein>
<dbReference type="PANTHER" id="PTHR28523:SF1">
    <property type="entry name" value="CYTOCHROME C OXIDASE ASSEMBLY FACTOR 1"/>
    <property type="match status" value="1"/>
</dbReference>
<dbReference type="InterPro" id="IPR042432">
    <property type="entry name" value="Coa1_fungi"/>
</dbReference>
<organism evidence="1 2">
    <name type="scientific">Saccharomyces pastorianus</name>
    <name type="common">Lager yeast</name>
    <name type="synonym">Saccharomyces cerevisiae x Saccharomyces eubayanus</name>
    <dbReference type="NCBI Taxonomy" id="27292"/>
    <lineage>
        <taxon>Eukaryota</taxon>
        <taxon>Fungi</taxon>
        <taxon>Dikarya</taxon>
        <taxon>Ascomycota</taxon>
        <taxon>Saccharomycotina</taxon>
        <taxon>Saccharomycetes</taxon>
        <taxon>Saccharomycetales</taxon>
        <taxon>Saccharomycetaceae</taxon>
        <taxon>Saccharomyces</taxon>
    </lineage>
</organism>
<evidence type="ECO:0000313" key="1">
    <source>
        <dbReference type="EMBL" id="QID80082.1"/>
    </source>
</evidence>